<sequence length="56" mass="6058">MPKAIFTLFRIVAIYAVGVMTPSLYAHSPMMLIAPAMVVIGFGVSLMTDIVSNEKN</sequence>
<proteinExistence type="predicted"/>
<keyword evidence="1" id="KW-0472">Membrane</keyword>
<keyword evidence="3" id="KW-1185">Reference proteome</keyword>
<feature type="transmembrane region" description="Helical" evidence="1">
    <location>
        <begin position="32"/>
        <end position="51"/>
    </location>
</feature>
<evidence type="ECO:0000313" key="3">
    <source>
        <dbReference type="Proteomes" id="UP000202888"/>
    </source>
</evidence>
<dbReference type="KEGG" id="vg:26628344"/>
<evidence type="ECO:0000256" key="1">
    <source>
        <dbReference type="SAM" id="Phobius"/>
    </source>
</evidence>
<keyword evidence="1" id="KW-1133">Transmembrane helix</keyword>
<dbReference type="GeneID" id="26628344"/>
<accession>A0A0D4DA63</accession>
<dbReference type="RefSeq" id="YP_009201121.1">
    <property type="nucleotide sequence ID" value="NC_028829.1"/>
</dbReference>
<dbReference type="EMBL" id="KP671755">
    <property type="protein sequence ID" value="AJT60859.1"/>
    <property type="molecule type" value="Genomic_DNA"/>
</dbReference>
<keyword evidence="1" id="KW-0812">Transmembrane</keyword>
<protein>
    <submittedName>
        <fullName evidence="2">Uncharacterized protein</fullName>
    </submittedName>
</protein>
<name>A0A0D4DA63_9CAUD</name>
<feature type="transmembrane region" description="Helical" evidence="1">
    <location>
        <begin position="7"/>
        <end position="26"/>
    </location>
</feature>
<evidence type="ECO:0000313" key="2">
    <source>
        <dbReference type="EMBL" id="AJT60859.1"/>
    </source>
</evidence>
<dbReference type="Proteomes" id="UP000202888">
    <property type="component" value="Segment"/>
</dbReference>
<organism evidence="2 3">
    <name type="scientific">Vibrio phage ValKK3</name>
    <dbReference type="NCBI Taxonomy" id="1610855"/>
    <lineage>
        <taxon>Viruses</taxon>
        <taxon>Duplodnaviria</taxon>
        <taxon>Heunggongvirae</taxon>
        <taxon>Uroviricota</taxon>
        <taxon>Caudoviricetes</taxon>
        <taxon>Pantevenvirales</taxon>
        <taxon>Straboviridae</taxon>
        <taxon>Schizotequatrovirus</taxon>
        <taxon>Schizotequatrovirus valkk3</taxon>
    </lineage>
</organism>
<reference evidence="2 3" key="1">
    <citation type="journal article" date="2016" name="Genom Data">
        <title>Complete genome sequence of a giant Vibrio phage ValKK3 infecting Vibrio alginolyticus.</title>
        <authorList>
            <person name="Lal T.M."/>
            <person name="Sano M."/>
            <person name="Hatai K."/>
            <person name="Ransangan J."/>
        </authorList>
    </citation>
    <scope>NUCLEOTIDE SEQUENCE [LARGE SCALE GENOMIC DNA]</scope>
</reference>
<dbReference type="OrthoDB" id="38976at10239"/>